<proteinExistence type="predicted"/>
<dbReference type="RefSeq" id="WP_125052975.1">
    <property type="nucleotide sequence ID" value="NZ_BHZD01000001.1"/>
</dbReference>
<dbReference type="AlphaFoldDB" id="A0A401VXK0"/>
<evidence type="ECO:0000256" key="1">
    <source>
        <dbReference type="SAM" id="MobiDB-lite"/>
    </source>
</evidence>
<evidence type="ECO:0000313" key="2">
    <source>
        <dbReference type="EMBL" id="GCD41797.1"/>
    </source>
</evidence>
<gene>
    <name evidence="2" type="ORF">GKJPGBOP_01454</name>
</gene>
<dbReference type="EMBL" id="BHZD01000001">
    <property type="protein sequence ID" value="GCD41797.1"/>
    <property type="molecule type" value="Genomic_DNA"/>
</dbReference>
<reference evidence="2 3" key="1">
    <citation type="submission" date="2018-11" db="EMBL/GenBank/DDBJ databases">
        <title>Whole genome sequence of Streptomyces paromomycinus NBRC 15454(T).</title>
        <authorList>
            <person name="Komaki H."/>
            <person name="Tamura T."/>
        </authorList>
    </citation>
    <scope>NUCLEOTIDE SEQUENCE [LARGE SCALE GENOMIC DNA]</scope>
    <source>
        <strain evidence="2 3">NBRC 15454</strain>
    </source>
</reference>
<feature type="region of interest" description="Disordered" evidence="1">
    <location>
        <begin position="259"/>
        <end position="282"/>
    </location>
</feature>
<accession>A0A401VXK0</accession>
<protein>
    <submittedName>
        <fullName evidence="2">Uncharacterized protein</fullName>
    </submittedName>
</protein>
<dbReference type="Proteomes" id="UP000286746">
    <property type="component" value="Unassembled WGS sequence"/>
</dbReference>
<evidence type="ECO:0000313" key="3">
    <source>
        <dbReference type="Proteomes" id="UP000286746"/>
    </source>
</evidence>
<organism evidence="2 3">
    <name type="scientific">Streptomyces paromomycinus</name>
    <name type="common">Streptomyces rimosus subsp. paromomycinus</name>
    <dbReference type="NCBI Taxonomy" id="92743"/>
    <lineage>
        <taxon>Bacteria</taxon>
        <taxon>Bacillati</taxon>
        <taxon>Actinomycetota</taxon>
        <taxon>Actinomycetes</taxon>
        <taxon>Kitasatosporales</taxon>
        <taxon>Streptomycetaceae</taxon>
        <taxon>Streptomyces</taxon>
    </lineage>
</organism>
<sequence>MSHQPQPPGANRNQHAVTFQPAPLHAIAQGNWQDCLPPLWPREARRAKCTDAMLKRIIGVHRIEPWLAERLVQPMLAELLSIGLWKISGDGMYAGLWPGPPGAQCHCVLFNPLSKAIFSYGTHHGEYDCGVSLPARAPRLWLPAPRKQEGFPPPGLDLSGWRHVLRASATSPVRITWPALEDFAARTSGRPLAPHTLGSTYLTAAGRAHRLAPVMNSLPQRHDAYWIDDQGPLRLRWRVAVEPHQSKPTVTQIRTADGPVTRVRAHGGSNGTRPAGRPRPHQ</sequence>
<comment type="caution">
    <text evidence="2">The sequence shown here is derived from an EMBL/GenBank/DDBJ whole genome shotgun (WGS) entry which is preliminary data.</text>
</comment>
<name>A0A401VXK0_STREY</name>
<keyword evidence="3" id="KW-1185">Reference proteome</keyword>